<organism evidence="3 4">
    <name type="scientific">Fusarium torreyae</name>
    <dbReference type="NCBI Taxonomy" id="1237075"/>
    <lineage>
        <taxon>Eukaryota</taxon>
        <taxon>Fungi</taxon>
        <taxon>Dikarya</taxon>
        <taxon>Ascomycota</taxon>
        <taxon>Pezizomycotina</taxon>
        <taxon>Sordariomycetes</taxon>
        <taxon>Hypocreomycetidae</taxon>
        <taxon>Hypocreales</taxon>
        <taxon>Nectriaceae</taxon>
        <taxon>Fusarium</taxon>
    </lineage>
</organism>
<keyword evidence="4" id="KW-1185">Reference proteome</keyword>
<evidence type="ECO:0000313" key="4">
    <source>
        <dbReference type="Proteomes" id="UP001152049"/>
    </source>
</evidence>
<dbReference type="Proteomes" id="UP001152049">
    <property type="component" value="Unassembled WGS sequence"/>
</dbReference>
<name>A0A9W8S434_9HYPO</name>
<dbReference type="EMBL" id="JAOQAZ010000007">
    <property type="protein sequence ID" value="KAJ4265089.1"/>
    <property type="molecule type" value="Genomic_DNA"/>
</dbReference>
<dbReference type="OrthoDB" id="5426775at2759"/>
<dbReference type="PANTHER" id="PTHR42470">
    <property type="entry name" value="VAST DOMAIN-CONTAINING PROTEIN"/>
    <property type="match status" value="1"/>
</dbReference>
<dbReference type="AlphaFoldDB" id="A0A9W8S434"/>
<evidence type="ECO:0000256" key="1">
    <source>
        <dbReference type="SAM" id="MobiDB-lite"/>
    </source>
</evidence>
<protein>
    <recommendedName>
        <fullName evidence="2">DUF7924 domain-containing protein</fullName>
    </recommendedName>
</protein>
<dbReference type="PANTHER" id="PTHR42470:SF1">
    <property type="entry name" value="VAST DOMAIN-CONTAINING PROTEIN"/>
    <property type="match status" value="1"/>
</dbReference>
<proteinExistence type="predicted"/>
<sequence length="217" mass="24588">MEMEASEAEVEEFFRNNVAPRTSREDPIRRSDRIIMNKTALPPFQPQYKISNPVPDMLYGYNRSSAFGVDQRKQIADGGNVAVANSEGLLCPFFAIEFKGDGPSSNASTACINISEQLIKQLSQCNREEVKRLDSTSFSIAMNGTEARLTFILQRPNEFLEFRKYVRNIIDWGRDERLRTIKAALDALIEERLKVASKTRPPPIDKSGEGSKRQRPN</sequence>
<dbReference type="InterPro" id="IPR057684">
    <property type="entry name" value="DUF7924"/>
</dbReference>
<feature type="domain" description="DUF7924" evidence="2">
    <location>
        <begin position="24"/>
        <end position="149"/>
    </location>
</feature>
<feature type="region of interest" description="Disordered" evidence="1">
    <location>
        <begin position="196"/>
        <end position="217"/>
    </location>
</feature>
<evidence type="ECO:0000259" key="2">
    <source>
        <dbReference type="Pfam" id="PF25545"/>
    </source>
</evidence>
<feature type="compositionally biased region" description="Basic and acidic residues" evidence="1">
    <location>
        <begin position="206"/>
        <end position="217"/>
    </location>
</feature>
<accession>A0A9W8S434</accession>
<reference evidence="3" key="1">
    <citation type="submission" date="2022-09" db="EMBL/GenBank/DDBJ databases">
        <title>Fusarium specimens isolated from Avocado Roots.</title>
        <authorList>
            <person name="Stajich J."/>
            <person name="Roper C."/>
            <person name="Heimlech-Rivalta G."/>
        </authorList>
    </citation>
    <scope>NUCLEOTIDE SEQUENCE</scope>
    <source>
        <strain evidence="3">CF00136</strain>
    </source>
</reference>
<comment type="caution">
    <text evidence="3">The sequence shown here is derived from an EMBL/GenBank/DDBJ whole genome shotgun (WGS) entry which is preliminary data.</text>
</comment>
<gene>
    <name evidence="3" type="ORF">NW762_005335</name>
</gene>
<dbReference type="Pfam" id="PF25545">
    <property type="entry name" value="DUF7924"/>
    <property type="match status" value="1"/>
</dbReference>
<evidence type="ECO:0000313" key="3">
    <source>
        <dbReference type="EMBL" id="KAJ4265089.1"/>
    </source>
</evidence>